<dbReference type="Gene3D" id="3.40.50.1820">
    <property type="entry name" value="alpha/beta hydrolase"/>
    <property type="match status" value="1"/>
</dbReference>
<dbReference type="InterPro" id="IPR009081">
    <property type="entry name" value="PP-bd_ACP"/>
</dbReference>
<feature type="compositionally biased region" description="Polar residues" evidence="5">
    <location>
        <begin position="1722"/>
        <end position="1731"/>
    </location>
</feature>
<dbReference type="EMBL" id="JAJTJA010000009">
    <property type="protein sequence ID" value="KAH8694080.1"/>
    <property type="molecule type" value="Genomic_DNA"/>
</dbReference>
<feature type="domain" description="Carrier" evidence="6">
    <location>
        <begin position="1639"/>
        <end position="1716"/>
    </location>
</feature>
<dbReference type="GO" id="GO:0004312">
    <property type="term" value="F:fatty acid synthase activity"/>
    <property type="evidence" value="ECO:0007669"/>
    <property type="project" value="TreeGrafter"/>
</dbReference>
<evidence type="ECO:0000256" key="5">
    <source>
        <dbReference type="SAM" id="MobiDB-lite"/>
    </source>
</evidence>
<dbReference type="SUPFAM" id="SSF53474">
    <property type="entry name" value="alpha/beta-Hydrolases"/>
    <property type="match status" value="1"/>
</dbReference>
<dbReference type="Gene3D" id="1.10.1200.10">
    <property type="entry name" value="ACP-like"/>
    <property type="match status" value="2"/>
</dbReference>
<dbReference type="InterPro" id="IPR049551">
    <property type="entry name" value="PKS_DH_C"/>
</dbReference>
<dbReference type="NCBIfam" id="TIGR04532">
    <property type="entry name" value="PT_fungal_PKS"/>
    <property type="match status" value="1"/>
</dbReference>
<dbReference type="Gene3D" id="3.10.129.110">
    <property type="entry name" value="Polyketide synthase dehydratase"/>
    <property type="match status" value="1"/>
</dbReference>
<dbReference type="InterPro" id="IPR001031">
    <property type="entry name" value="Thioesterase"/>
</dbReference>
<dbReference type="Pfam" id="PF00109">
    <property type="entry name" value="ketoacyl-synt"/>
    <property type="match status" value="1"/>
</dbReference>
<dbReference type="SMART" id="SM00825">
    <property type="entry name" value="PKS_KS"/>
    <property type="match status" value="1"/>
</dbReference>
<feature type="compositionally biased region" description="Basic and acidic residues" evidence="5">
    <location>
        <begin position="1612"/>
        <end position="1621"/>
    </location>
</feature>
<dbReference type="SMART" id="SM00827">
    <property type="entry name" value="PKS_AT"/>
    <property type="match status" value="1"/>
</dbReference>
<dbReference type="Pfam" id="PF14765">
    <property type="entry name" value="PS-DH"/>
    <property type="match status" value="1"/>
</dbReference>
<dbReference type="InterPro" id="IPR018201">
    <property type="entry name" value="Ketoacyl_synth_AS"/>
</dbReference>
<dbReference type="InterPro" id="IPR014043">
    <property type="entry name" value="Acyl_transferase_dom"/>
</dbReference>
<dbReference type="InterPro" id="IPR006162">
    <property type="entry name" value="Ppantetheine_attach_site"/>
</dbReference>
<keyword evidence="3" id="KW-0808">Transferase</keyword>
<dbReference type="PROSITE" id="PS50075">
    <property type="entry name" value="CARRIER"/>
    <property type="match status" value="2"/>
</dbReference>
<dbReference type="InterPro" id="IPR020841">
    <property type="entry name" value="PKS_Beta-ketoAc_synthase_dom"/>
</dbReference>
<dbReference type="Proteomes" id="UP001201262">
    <property type="component" value="Unassembled WGS sequence"/>
</dbReference>
<dbReference type="Pfam" id="PF22621">
    <property type="entry name" value="CurL-like_PKS_C"/>
    <property type="match status" value="1"/>
</dbReference>
<dbReference type="CDD" id="cd00833">
    <property type="entry name" value="PKS"/>
    <property type="match status" value="1"/>
</dbReference>
<feature type="domain" description="PKS/mFAS DH" evidence="8">
    <location>
        <begin position="1287"/>
        <end position="1597"/>
    </location>
</feature>
<dbReference type="PROSITE" id="PS00012">
    <property type="entry name" value="PHOSPHOPANTETHEINE"/>
    <property type="match status" value="1"/>
</dbReference>
<dbReference type="GeneID" id="70249403"/>
<evidence type="ECO:0000256" key="4">
    <source>
        <dbReference type="PROSITE-ProRule" id="PRU01363"/>
    </source>
</evidence>
<dbReference type="Gene3D" id="3.40.47.10">
    <property type="match status" value="1"/>
</dbReference>
<comment type="caution">
    <text evidence="9">The sequence shown here is derived from an EMBL/GenBank/DDBJ whole genome shotgun (WGS) entry which is preliminary data.</text>
</comment>
<dbReference type="PROSITE" id="PS52019">
    <property type="entry name" value="PKS_MFAS_DH"/>
    <property type="match status" value="1"/>
</dbReference>
<feature type="active site" description="Proton donor; for dehydratase activity" evidence="4">
    <location>
        <position position="1510"/>
    </location>
</feature>
<dbReference type="InterPro" id="IPR029058">
    <property type="entry name" value="AB_hydrolase_fold"/>
</dbReference>
<dbReference type="InterPro" id="IPR049900">
    <property type="entry name" value="PKS_mFAS_DH"/>
</dbReference>
<evidence type="ECO:0000259" key="7">
    <source>
        <dbReference type="PROSITE" id="PS52004"/>
    </source>
</evidence>
<dbReference type="Pfam" id="PF00975">
    <property type="entry name" value="Thioesterase"/>
    <property type="match status" value="1"/>
</dbReference>
<dbReference type="InterPro" id="IPR016036">
    <property type="entry name" value="Malonyl_transacylase_ACP-bd"/>
</dbReference>
<dbReference type="PANTHER" id="PTHR43775:SF37">
    <property type="entry name" value="SI:DKEY-61P9.11"/>
    <property type="match status" value="1"/>
</dbReference>
<dbReference type="InterPro" id="IPR036736">
    <property type="entry name" value="ACP-like_sf"/>
</dbReference>
<dbReference type="PROSITE" id="PS52004">
    <property type="entry name" value="KS3_2"/>
    <property type="match status" value="1"/>
</dbReference>
<gene>
    <name evidence="9" type="ORF">BGW36DRAFT_409646</name>
</gene>
<evidence type="ECO:0000259" key="8">
    <source>
        <dbReference type="PROSITE" id="PS52019"/>
    </source>
</evidence>
<sequence length="2111" mass="231949">MAAISKSFIILFGDSSQDTFDESIIATLTREIKPPLLNRFLSDCQNILSEEYGNLFPSERHLLPFRDLFSFIQGGGKETSSTHPALGAARLVLIQLASFINSHEENPHERYPRPPTDLVIGLCLGELSAAAVAGASSLHELVPVAAEAVRLAFRVGNIAHRAALDLDGLNASSKSWSAVVSRESDLSDQRTLEEFQLSLNIPLRNRAYTSASSSKSVTISGPPSTLQKLFEQGDKFNGKGKPYKLPIYCPYHAPHLYSPDSVEKVIDSTYKDGAADSSQNNIALFRVALHNILHTRFEWELIVDNCKSIISSSDVRKWFIRAFGPTSAPKSLVSAIGSSGDIQVRIDVEFNLGTQSINQEKKQGKKRPLAIIGMAGRFPQASNPDELWKLLSERRDCHIPVFAVNPPMTNNKESRFDPTTHLSQTAYGCFIESPGLFDAKFFNMSPREALQTEPGQRLSLVTAYEALEMAGYVPNRTESSQVDRIGTFYGQTVDEYKEQNMAQNIDTYYIPGSLRAFGPGRINRYFKFGGPASSLDTACSSSSVAFNTACNSVWDGECKMAVVGGVNILTGSDNYNGLAAGHFLSSTGGCKTFDDSADGYCRAEGVASIVLKHLDDAERDNDNILGVVLSTATNYSADAVSITRPSATAQKRLYTQVLEEAGLRPSDVNYVEMHGTGTQAGDSCEINSVADIFAPADPKHRRDDPLYISAVKPNVGHSEAASGITSVIKALLALREQKLPPHIGIKSSINHNFPDLEARKIIIPTEETKLPQSQPDNNTQHVLINNFGAAGGNTAIIIQAPTKDQSQKPRVDARPDHIVNITAKSKFSLTKNIANIIQYIDENQGTSLSDLSYTTTARRIQHPLRVSTVASSIDHLRKSLVLLTQDENLKLSTEKLSKTVFAFTGQGSIYCSLGKECFQASPLFESFVTQLDDIAQSHGFKPILPVIDGTVTDIGMLTTTESQLAITAIQIALCKLWAAWGVEPDAVIGHSLGEYAALYASGVLTASDAIYLVGKRAELLENNCQPRSHAMLALKTDTNSAYRLAEENELEVACINGPNDFVLSGPQKLVRETCDTLKSKGIKSVVLEIAYGFHSSQVDPILEPLERISQGINFRPPRIPVISPVLNTVVDKESIFNPLYLRRHARETVNFHGALETALSSQLVDKGSIWLEIGPHPLCLSMIKSTFGASIRSVSSFRRNEHSCSSISNAVSNLFSYGIDLDWQEYHRAFNADQRLLTLPSYAWEEKEHWIPYTGDWVLNRGSSSKIGTAGHQLPALSKGPNTTSVQKLLVEERHGGKIHLLFESDLADVNLHGSIIGHLVNGSGLCPASIYADMALTAANYVLKEYQIPSPTTGVDVCNMNIFRPIVVSKNREEVFEKLHLEVVADLNVGQFHCQFGSHNPETGKTDWKANCDVLYCDANLWTKEWDKLTYLIQGRLESLEAGVSRATTHKLFQSMVYKLFTSCVDYDTKYQAMKEVLLHSPGLEASAKLLLYSGSEGGTFFYSPFWIDALVHLAGFVMNTNEELDTRNNVWISGGWGSMQFSQSIDSSLPYKVYVKMNFHGENAVVGDVYVMQGDSVVARIGDLNFHCLPRTVLSRLFKVPHSAVSQRNVSKEATHSNPERPQGWKHQSNPMKVVSKLSNSISDKMINIIAEEVGVSTRELIETNDFEKVGIDSLMSLQILSKTSTILDIELDQDTFQTLTTVQKLRGYVDDLYTDESLSADDSISTGEENPRTPATPIDHHDPLSNEDNLLATLVSIIVEESGMDPQDLVASEDLSKLGLDSLMSLAIIGSLEQKLGIEIDSSELPETITVSSLTKLVKETRSGSQSPERIEIHSQQNRNQSESSLSVPIRGNPRSDSKLAFLFPDGSGSAAVYQGIRPKTPGLCLLGLNSPFLKFPDQYTCTINDVVMKWVLEIRSRQPCGPYQLVGYSAGGYYAYEAAKSLISEGEKVSKLILIDCPCRTVYGAMPSSVLDALYQGRILAFPDGGKKTPSTNQDVLRRHFQSTIRNIEKYRPTPMANAPPTTLIWASRGVADGDSNEAYPVISNETDEFNEWLFHRQSENLGFDGWDGLLKNSQIAVEVTPGNHFTIMQSGNVESLSQIIEKNLLP</sequence>
<evidence type="ECO:0000256" key="3">
    <source>
        <dbReference type="ARBA" id="ARBA00022679"/>
    </source>
</evidence>
<evidence type="ECO:0000313" key="10">
    <source>
        <dbReference type="Proteomes" id="UP001201262"/>
    </source>
</evidence>
<dbReference type="InterPro" id="IPR014031">
    <property type="entry name" value="Ketoacyl_synth_C"/>
</dbReference>
<dbReference type="InterPro" id="IPR014030">
    <property type="entry name" value="Ketoacyl_synth_N"/>
</dbReference>
<dbReference type="InterPro" id="IPR030918">
    <property type="entry name" value="PT_fungal_PKS"/>
</dbReference>
<name>A0AAD4KJY0_9EURO</name>
<dbReference type="SUPFAM" id="SSF47336">
    <property type="entry name" value="ACP-like"/>
    <property type="match status" value="2"/>
</dbReference>
<evidence type="ECO:0000256" key="2">
    <source>
        <dbReference type="ARBA" id="ARBA00022553"/>
    </source>
</evidence>
<dbReference type="PANTHER" id="PTHR43775">
    <property type="entry name" value="FATTY ACID SYNTHASE"/>
    <property type="match status" value="1"/>
</dbReference>
<dbReference type="SUPFAM" id="SSF53901">
    <property type="entry name" value="Thiolase-like"/>
    <property type="match status" value="1"/>
</dbReference>
<dbReference type="InterPro" id="IPR016039">
    <property type="entry name" value="Thiolase-like"/>
</dbReference>
<feature type="region of interest" description="C-terminal hotdog fold" evidence="4">
    <location>
        <begin position="1450"/>
        <end position="1597"/>
    </location>
</feature>
<feature type="domain" description="Carrier" evidence="6">
    <location>
        <begin position="1748"/>
        <end position="1825"/>
    </location>
</feature>
<dbReference type="PROSITE" id="PS00606">
    <property type="entry name" value="KS3_1"/>
    <property type="match status" value="1"/>
</dbReference>
<dbReference type="SUPFAM" id="SSF52151">
    <property type="entry name" value="FabD/lysophospholipase-like"/>
    <property type="match status" value="1"/>
</dbReference>
<evidence type="ECO:0000313" key="9">
    <source>
        <dbReference type="EMBL" id="KAH8694080.1"/>
    </source>
</evidence>
<dbReference type="InterPro" id="IPR032088">
    <property type="entry name" value="SAT"/>
</dbReference>
<dbReference type="Pfam" id="PF16073">
    <property type="entry name" value="SAT"/>
    <property type="match status" value="1"/>
</dbReference>
<dbReference type="RefSeq" id="XP_046069750.1">
    <property type="nucleotide sequence ID" value="XM_046219116.1"/>
</dbReference>
<dbReference type="Pfam" id="PF00698">
    <property type="entry name" value="Acyl_transf_1"/>
    <property type="match status" value="1"/>
</dbReference>
<dbReference type="Gene3D" id="3.40.366.10">
    <property type="entry name" value="Malonyl-Coenzyme A Acyl Carrier Protein, domain 2"/>
    <property type="match status" value="2"/>
</dbReference>
<dbReference type="InterPro" id="IPR042104">
    <property type="entry name" value="PKS_dehydratase_sf"/>
</dbReference>
<accession>A0AAD4KJY0</accession>
<proteinExistence type="predicted"/>
<feature type="region of interest" description="Disordered" evidence="5">
    <location>
        <begin position="1610"/>
        <end position="1632"/>
    </location>
</feature>
<keyword evidence="1" id="KW-0596">Phosphopantetheine</keyword>
<evidence type="ECO:0000259" key="6">
    <source>
        <dbReference type="PROSITE" id="PS50075"/>
    </source>
</evidence>
<dbReference type="InterPro" id="IPR001227">
    <property type="entry name" value="Ac_transferase_dom_sf"/>
</dbReference>
<feature type="region of interest" description="N-terminal hotdog fold" evidence="4">
    <location>
        <begin position="1287"/>
        <end position="1429"/>
    </location>
</feature>
<dbReference type="InterPro" id="IPR050091">
    <property type="entry name" value="PKS_NRPS_Biosynth_Enz"/>
</dbReference>
<reference evidence="9" key="1">
    <citation type="submission" date="2021-12" db="EMBL/GenBank/DDBJ databases">
        <title>Convergent genome expansion in fungi linked to evolution of root-endophyte symbiosis.</title>
        <authorList>
            <consortium name="DOE Joint Genome Institute"/>
            <person name="Ke Y.-H."/>
            <person name="Bonito G."/>
            <person name="Liao H.-L."/>
            <person name="Looney B."/>
            <person name="Rojas-Flechas A."/>
            <person name="Nash J."/>
            <person name="Hameed K."/>
            <person name="Schadt C."/>
            <person name="Martin F."/>
            <person name="Crous P.W."/>
            <person name="Miettinen O."/>
            <person name="Magnuson J.K."/>
            <person name="Labbe J."/>
            <person name="Jacobson D."/>
            <person name="Doktycz M.J."/>
            <person name="Veneault-Fourrey C."/>
            <person name="Kuo A."/>
            <person name="Mondo S."/>
            <person name="Calhoun S."/>
            <person name="Riley R."/>
            <person name="Ohm R."/>
            <person name="LaButti K."/>
            <person name="Andreopoulos B."/>
            <person name="Pangilinan J."/>
            <person name="Nolan M."/>
            <person name="Tritt A."/>
            <person name="Clum A."/>
            <person name="Lipzen A."/>
            <person name="Daum C."/>
            <person name="Barry K."/>
            <person name="Grigoriev I.V."/>
            <person name="Vilgalys R."/>
        </authorList>
    </citation>
    <scope>NUCLEOTIDE SEQUENCE</scope>
    <source>
        <strain evidence="9">PMI_201</strain>
    </source>
</reference>
<protein>
    <submittedName>
        <fullName evidence="9">Polyketide synthase</fullName>
    </submittedName>
</protein>
<dbReference type="GO" id="GO:0004315">
    <property type="term" value="F:3-oxoacyl-[acyl-carrier-protein] synthase activity"/>
    <property type="evidence" value="ECO:0007669"/>
    <property type="project" value="InterPro"/>
</dbReference>
<dbReference type="Pfam" id="PF02801">
    <property type="entry name" value="Ketoacyl-synt_C"/>
    <property type="match status" value="1"/>
</dbReference>
<feature type="region of interest" description="Disordered" evidence="5">
    <location>
        <begin position="1722"/>
        <end position="1747"/>
    </location>
</feature>
<dbReference type="Gene3D" id="3.30.70.3290">
    <property type="match status" value="1"/>
</dbReference>
<keyword evidence="10" id="KW-1185">Reference proteome</keyword>
<feature type="active site" description="Proton acceptor; for dehydratase activity" evidence="4">
    <location>
        <position position="1319"/>
    </location>
</feature>
<feature type="domain" description="Ketosynthase family 3 (KS3)" evidence="7">
    <location>
        <begin position="366"/>
        <end position="800"/>
    </location>
</feature>
<dbReference type="Pfam" id="PF00550">
    <property type="entry name" value="PP-binding"/>
    <property type="match status" value="2"/>
</dbReference>
<feature type="region of interest" description="Disordered" evidence="5">
    <location>
        <begin position="1823"/>
        <end position="1855"/>
    </location>
</feature>
<dbReference type="InterPro" id="IPR016035">
    <property type="entry name" value="Acyl_Trfase/lysoPLipase"/>
</dbReference>
<dbReference type="SUPFAM" id="SSF55048">
    <property type="entry name" value="Probable ACP-binding domain of malonyl-CoA ACP transacylase"/>
    <property type="match status" value="1"/>
</dbReference>
<dbReference type="GO" id="GO:0044550">
    <property type="term" value="P:secondary metabolite biosynthetic process"/>
    <property type="evidence" value="ECO:0007669"/>
    <property type="project" value="TreeGrafter"/>
</dbReference>
<evidence type="ECO:0000256" key="1">
    <source>
        <dbReference type="ARBA" id="ARBA00022450"/>
    </source>
</evidence>
<dbReference type="GO" id="GO:0006633">
    <property type="term" value="P:fatty acid biosynthetic process"/>
    <property type="evidence" value="ECO:0007669"/>
    <property type="project" value="InterPro"/>
</dbReference>
<keyword evidence="2" id="KW-0597">Phosphoprotein</keyword>
<feature type="compositionally biased region" description="Polar residues" evidence="5">
    <location>
        <begin position="1826"/>
        <end position="1850"/>
    </location>
</feature>
<organism evidence="9 10">
    <name type="scientific">Talaromyces proteolyticus</name>
    <dbReference type="NCBI Taxonomy" id="1131652"/>
    <lineage>
        <taxon>Eukaryota</taxon>
        <taxon>Fungi</taxon>
        <taxon>Dikarya</taxon>
        <taxon>Ascomycota</taxon>
        <taxon>Pezizomycotina</taxon>
        <taxon>Eurotiomycetes</taxon>
        <taxon>Eurotiomycetidae</taxon>
        <taxon>Eurotiales</taxon>
        <taxon>Trichocomaceae</taxon>
        <taxon>Talaromyces</taxon>
        <taxon>Talaromyces sect. Bacilispori</taxon>
    </lineage>
</organism>